<keyword evidence="1" id="KW-0472">Membrane</keyword>
<name>N9TRI4_9BACT</name>
<keyword evidence="1" id="KW-0812">Transmembrane</keyword>
<feature type="transmembrane region" description="Helical" evidence="1">
    <location>
        <begin position="370"/>
        <end position="388"/>
    </location>
</feature>
<feature type="transmembrane region" description="Helical" evidence="1">
    <location>
        <begin position="12"/>
        <end position="36"/>
    </location>
</feature>
<feature type="transmembrane region" description="Helical" evidence="1">
    <location>
        <begin position="469"/>
        <end position="491"/>
    </location>
</feature>
<accession>N9TRI4</accession>
<dbReference type="RefSeq" id="WP_004424877.1">
    <property type="nucleotide sequence ID" value="NZ_AORI01000011.1"/>
</dbReference>
<sequence>MNKKSKLSPVVKWLFGIFVLLGMILSIIFGSIFFLGPKLKANNPVSNNNIHSNIELRIKKDNFQTSSKRDLAPNKIAQIIKNYLQVKDDQLTSNFDVNLLSKDKIQVKSLLATNKNKKNELISSLINKPYLTITDHTGRPLFYKGRFQSDFDGSHGLDELIKEGSRDFNMDLDANPASDKIPEGYSDRIQIKLNDYAWTQFTQLAFFYYIRSSQTQNHDFEAPENKVYFWLNLDEFIHNSIKNDKKGWEEAKNNPVNYAYVGNDPKGDEEKDKNGRVIKRGIPFLKNSINAQKYLISAVSPISLISSNKRDSVFYLINNSANGYSNKQLASLINFSYTPFILEKLETKDANGLVAENKENKFVTKPKFQYDSYILAIVIVFALMALFLGIKYRLLGVISIVAMAFLLFVLLSIIVAFGVIINSLIAITIISMLFVVFVLVTKKLQIFEKEILDGFGTAKSMSKANKKSILSGLDLLAVLGISSIIAFYLNINHSATIGAIIGITALLALGIIVGLYTLVIRSLIQNDFFENKKNLLLTHSKNKLDIKSKINIFFKAKFFGIPFALIFFAAIVMFIAFAIKDQSIFAGFNTKNFFGQNIKFVFSETNIGYMIGWTTLLIVLINAAAMLYISFRYSLQAGVIYLIKNLVSCLTFVALLIIIRAKIDNFVYDGIILITFINICDSVINSARINSEIKKDINTKNYIYTKEQIQDIFSGWIIDIFLVQNINLLIGITILISAPFLLVNIAFSVIFGLGISFVLMWYLNLFIIPKIWESLLNKKYHNKQIRIHNDFWKTQKIEEQTFIGINDFSM</sequence>
<proteinExistence type="predicted"/>
<feature type="transmembrane region" description="Helical" evidence="1">
    <location>
        <begin position="420"/>
        <end position="440"/>
    </location>
</feature>
<gene>
    <name evidence="2" type="primary">secD</name>
    <name evidence="2" type="ORF">MAU_4760</name>
</gene>
<dbReference type="AlphaFoldDB" id="N9TRI4"/>
<feature type="transmembrane region" description="Helical" evidence="1">
    <location>
        <begin position="497"/>
        <end position="519"/>
    </location>
</feature>
<reference evidence="2 3" key="1">
    <citation type="journal article" date="2013" name="Genome Announc.">
        <title>Draft Genome Sequences of Mycoplasma auris and Mycoplasma yeatsii, Two Species of the Ear Canal of Caprinae.</title>
        <authorList>
            <person name="Dordet-Frisoni E."/>
            <person name="Baranowski E."/>
            <person name="Barre A."/>
            <person name="Blanchard A."/>
            <person name="Breton M."/>
            <person name="Couture C."/>
            <person name="Dupuy V."/>
            <person name="Gaurivaud P."/>
            <person name="Jacob D."/>
            <person name="Lemaitre C."/>
            <person name="Manso-Silvan L."/>
            <person name="Nikolski M."/>
            <person name="Nouvel L.X."/>
            <person name="Poumarat F."/>
            <person name="Sirand-Pugnet P."/>
            <person name="Thebault P."/>
            <person name="Theil S."/>
            <person name="Thiaucourt F."/>
            <person name="Citti C."/>
            <person name="Tardy F."/>
        </authorList>
    </citation>
    <scope>NUCLEOTIDE SEQUENCE [LARGE SCALE GENOMIC DNA]</scope>
    <source>
        <strain evidence="2 3">15026</strain>
    </source>
</reference>
<dbReference type="NCBIfam" id="NF046001">
    <property type="entry name" value="SecDF_plasm"/>
    <property type="match status" value="1"/>
</dbReference>
<dbReference type="EMBL" id="AORI01000011">
    <property type="protein sequence ID" value="ENY68680.1"/>
    <property type="molecule type" value="Genomic_DNA"/>
</dbReference>
<feature type="transmembrane region" description="Helical" evidence="1">
    <location>
        <begin position="607"/>
        <end position="629"/>
    </location>
</feature>
<comment type="caution">
    <text evidence="2">The sequence shown here is derived from an EMBL/GenBank/DDBJ whole genome shotgun (WGS) entry which is preliminary data.</text>
</comment>
<feature type="transmembrane region" description="Helical" evidence="1">
    <location>
        <begin position="716"/>
        <end position="736"/>
    </location>
</feature>
<evidence type="ECO:0000256" key="1">
    <source>
        <dbReference type="SAM" id="Phobius"/>
    </source>
</evidence>
<dbReference type="eggNOG" id="COG0342">
    <property type="taxonomic scope" value="Bacteria"/>
</dbReference>
<organism evidence="2 3">
    <name type="scientific">Metamycoplasma auris 15026</name>
    <dbReference type="NCBI Taxonomy" id="1188233"/>
    <lineage>
        <taxon>Bacteria</taxon>
        <taxon>Bacillati</taxon>
        <taxon>Mycoplasmatota</taxon>
        <taxon>Mycoplasmoidales</taxon>
        <taxon>Metamycoplasmataceae</taxon>
        <taxon>Metamycoplasma</taxon>
    </lineage>
</organism>
<keyword evidence="1" id="KW-1133">Transmembrane helix</keyword>
<feature type="transmembrane region" description="Helical" evidence="1">
    <location>
        <begin position="558"/>
        <end position="579"/>
    </location>
</feature>
<dbReference type="Proteomes" id="UP000013131">
    <property type="component" value="Unassembled WGS sequence"/>
</dbReference>
<dbReference type="PATRIC" id="fig|1188233.3.peg.461"/>
<evidence type="ECO:0000313" key="2">
    <source>
        <dbReference type="EMBL" id="ENY68680.1"/>
    </source>
</evidence>
<feature type="transmembrane region" description="Helical" evidence="1">
    <location>
        <begin position="666"/>
        <end position="684"/>
    </location>
</feature>
<dbReference type="OrthoDB" id="9805019at2"/>
<protein>
    <submittedName>
        <fullName evidence="2">Protein-export membrane protein</fullName>
    </submittedName>
</protein>
<dbReference type="STRING" id="1188233.MAU_4760"/>
<feature type="transmembrane region" description="Helical" evidence="1">
    <location>
        <begin position="395"/>
        <end position="414"/>
    </location>
</feature>
<feature type="transmembrane region" description="Helical" evidence="1">
    <location>
        <begin position="641"/>
        <end position="660"/>
    </location>
</feature>
<feature type="transmembrane region" description="Helical" evidence="1">
    <location>
        <begin position="742"/>
        <end position="768"/>
    </location>
</feature>
<keyword evidence="3" id="KW-1185">Reference proteome</keyword>
<evidence type="ECO:0000313" key="3">
    <source>
        <dbReference type="Proteomes" id="UP000013131"/>
    </source>
</evidence>